<evidence type="ECO:0000256" key="14">
    <source>
        <dbReference type="SAM" id="MobiDB-lite"/>
    </source>
</evidence>
<evidence type="ECO:0000256" key="11">
    <source>
        <dbReference type="ARBA" id="ARBA00023229"/>
    </source>
</evidence>
<dbReference type="InterPro" id="IPR033749">
    <property type="entry name" value="Polyprenyl_synt_CS"/>
</dbReference>
<keyword evidence="5" id="KW-0479">Metal-binding</keyword>
<dbReference type="SUPFAM" id="SSF143447">
    <property type="entry name" value="AMMECR1-like"/>
    <property type="match status" value="1"/>
</dbReference>
<feature type="compositionally biased region" description="Acidic residues" evidence="14">
    <location>
        <begin position="723"/>
        <end position="740"/>
    </location>
</feature>
<dbReference type="PANTHER" id="PTHR12001:SF69">
    <property type="entry name" value="ALL TRANS-POLYPRENYL-DIPHOSPHATE SYNTHASE PDSS1"/>
    <property type="match status" value="1"/>
</dbReference>
<dbReference type="HAMAP" id="MF_03107">
    <property type="entry name" value="3_ketoreductase"/>
    <property type="match status" value="1"/>
</dbReference>
<organism evidence="17 18">
    <name type="scientific">Exophiala mesophila</name>
    <name type="common">Black yeast-like fungus</name>
    <dbReference type="NCBI Taxonomy" id="212818"/>
    <lineage>
        <taxon>Eukaryota</taxon>
        <taxon>Fungi</taxon>
        <taxon>Dikarya</taxon>
        <taxon>Ascomycota</taxon>
        <taxon>Pezizomycotina</taxon>
        <taxon>Eurotiomycetes</taxon>
        <taxon>Chaetothyriomycetidae</taxon>
        <taxon>Chaetothyriales</taxon>
        <taxon>Herpotrichiellaceae</taxon>
        <taxon>Exophiala</taxon>
    </lineage>
</organism>
<keyword evidence="12" id="KW-0275">Fatty acid biosynthesis</keyword>
<dbReference type="InterPro" id="IPR036291">
    <property type="entry name" value="NAD(P)-bd_dom_sf"/>
</dbReference>
<dbReference type="PROSITE" id="PS50297">
    <property type="entry name" value="ANK_REP_REGION"/>
    <property type="match status" value="2"/>
</dbReference>
<keyword evidence="3" id="KW-0808">Transferase</keyword>
<keyword evidence="13" id="KW-0040">ANK repeat</keyword>
<dbReference type="InterPro" id="IPR036770">
    <property type="entry name" value="Ankyrin_rpt-contain_sf"/>
</dbReference>
<dbReference type="SUPFAM" id="SSF51735">
    <property type="entry name" value="NAD(P)-binding Rossmann-fold domains"/>
    <property type="match status" value="1"/>
</dbReference>
<dbReference type="GO" id="GO:0008299">
    <property type="term" value="P:isoprenoid biosynthetic process"/>
    <property type="evidence" value="ECO:0007669"/>
    <property type="project" value="UniProtKB-KW"/>
</dbReference>
<dbReference type="PROSITE" id="PS51112">
    <property type="entry name" value="AMMECR1"/>
    <property type="match status" value="1"/>
</dbReference>
<dbReference type="OrthoDB" id="9927103at2759"/>
<keyword evidence="12" id="KW-0560">Oxidoreductase</keyword>
<dbReference type="PANTHER" id="PTHR12001">
    <property type="entry name" value="GERANYLGERANYL PYROPHOSPHATE SYNTHASE"/>
    <property type="match status" value="1"/>
</dbReference>
<dbReference type="PRINTS" id="PR00081">
    <property type="entry name" value="GDHRDH"/>
</dbReference>
<accession>A0A438MU98</accession>
<feature type="repeat" description="ANK" evidence="13">
    <location>
        <begin position="398"/>
        <end position="424"/>
    </location>
</feature>
<keyword evidence="9 12" id="KW-1133">Transmembrane helix</keyword>
<evidence type="ECO:0000256" key="7">
    <source>
        <dbReference type="ARBA" id="ARBA00022842"/>
    </source>
</evidence>
<comment type="similarity">
    <text evidence="2">Belongs to the FPP/GGPP synthase family.</text>
</comment>
<dbReference type="GO" id="GO:0045703">
    <property type="term" value="F:ketoreductase activity"/>
    <property type="evidence" value="ECO:0007669"/>
    <property type="project" value="UniProtKB-UniRule"/>
</dbReference>
<dbReference type="GO" id="GO:0030497">
    <property type="term" value="P:fatty acid elongation"/>
    <property type="evidence" value="ECO:0007669"/>
    <property type="project" value="UniProtKB-UniRule"/>
</dbReference>
<keyword evidence="7" id="KW-0460">Magnesium</keyword>
<dbReference type="GO" id="GO:0006744">
    <property type="term" value="P:ubiquinone biosynthetic process"/>
    <property type="evidence" value="ECO:0007669"/>
    <property type="project" value="TreeGrafter"/>
</dbReference>
<dbReference type="Gene3D" id="1.10.600.10">
    <property type="entry name" value="Farnesyl Diphosphate Synthase"/>
    <property type="match status" value="1"/>
</dbReference>
<evidence type="ECO:0000256" key="2">
    <source>
        <dbReference type="ARBA" id="ARBA00006706"/>
    </source>
</evidence>
<feature type="region of interest" description="Disordered" evidence="14">
    <location>
        <begin position="1094"/>
        <end position="1145"/>
    </location>
</feature>
<dbReference type="Pfam" id="PF13637">
    <property type="entry name" value="Ank_4"/>
    <property type="match status" value="1"/>
</dbReference>
<dbReference type="InterPro" id="IPR027533">
    <property type="entry name" value="3_ketoreductase_fungal"/>
</dbReference>
<dbReference type="GO" id="GO:1990234">
    <property type="term" value="C:transferase complex"/>
    <property type="evidence" value="ECO:0007669"/>
    <property type="project" value="TreeGrafter"/>
</dbReference>
<dbReference type="InterPro" id="IPR002733">
    <property type="entry name" value="AMMECR1_domain"/>
</dbReference>
<keyword evidence="4 12" id="KW-0812">Transmembrane</keyword>
<dbReference type="InterPro" id="IPR027485">
    <property type="entry name" value="AMMECR1_N"/>
</dbReference>
<comment type="similarity">
    <text evidence="12">Belongs to the short-chain dehydrogenases/reductases (SDR) family.</text>
</comment>
<comment type="subcellular location">
    <subcellularLocation>
        <location evidence="12">Endoplasmic reticulum membrane</location>
        <topology evidence="12">Single-pass membrane protein</topology>
    </subcellularLocation>
</comment>
<dbReference type="PROSITE" id="PS50088">
    <property type="entry name" value="ANK_REPEAT"/>
    <property type="match status" value="2"/>
</dbReference>
<evidence type="ECO:0000256" key="12">
    <source>
        <dbReference type="HAMAP-Rule" id="MF_03107"/>
    </source>
</evidence>
<dbReference type="UniPathway" id="UPA00094"/>
<dbReference type="Pfam" id="PF00348">
    <property type="entry name" value="polyprenyl_synt"/>
    <property type="match status" value="1"/>
</dbReference>
<dbReference type="VEuPathDB" id="FungiDB:PV10_06826"/>
<dbReference type="GO" id="GO:0043386">
    <property type="term" value="P:mycotoxin biosynthetic process"/>
    <property type="evidence" value="ECO:0007669"/>
    <property type="project" value="UniProtKB-ARBA"/>
</dbReference>
<keyword evidence="12" id="KW-0443">Lipid metabolism</keyword>
<dbReference type="PROSITE" id="PS00444">
    <property type="entry name" value="POLYPRENYL_SYNTHASE_2"/>
    <property type="match status" value="1"/>
</dbReference>
<dbReference type="GO" id="GO:0141040">
    <property type="term" value="F:very-long-chain 3-oxoacyl-CoA reductase activity"/>
    <property type="evidence" value="ECO:0007669"/>
    <property type="project" value="UniProtKB-EC"/>
</dbReference>
<dbReference type="GO" id="GO:0005789">
    <property type="term" value="C:endoplasmic reticulum membrane"/>
    <property type="evidence" value="ECO:0007669"/>
    <property type="project" value="UniProtKB-SubCell"/>
</dbReference>
<reference evidence="17 18" key="1">
    <citation type="submission" date="2017-03" db="EMBL/GenBank/DDBJ databases">
        <title>Genomes of endolithic fungi from Antarctica.</title>
        <authorList>
            <person name="Coleine C."/>
            <person name="Masonjones S."/>
            <person name="Stajich J.E."/>
        </authorList>
    </citation>
    <scope>NUCLEOTIDE SEQUENCE [LARGE SCALE GENOMIC DNA]</scope>
    <source>
        <strain evidence="17 18">CCFEE 6314</strain>
    </source>
</reference>
<name>A0A438MU98_EXOME</name>
<feature type="domain" description="AMMECR1" evidence="16">
    <location>
        <begin position="770"/>
        <end position="978"/>
    </location>
</feature>
<dbReference type="SMART" id="SM00248">
    <property type="entry name" value="ANK"/>
    <property type="match status" value="4"/>
</dbReference>
<dbReference type="SFLD" id="SFLDS00005">
    <property type="entry name" value="Isoprenoid_Synthase_Type_I"/>
    <property type="match status" value="1"/>
</dbReference>
<dbReference type="InterPro" id="IPR036071">
    <property type="entry name" value="AMMECR1_dom_sf"/>
</dbReference>
<keyword evidence="10 12" id="KW-0472">Membrane</keyword>
<feature type="transmembrane region" description="Helical" evidence="15">
    <location>
        <begin position="16"/>
        <end position="38"/>
    </location>
</feature>
<comment type="catalytic activity">
    <reaction evidence="12">
        <text>a very-long-chain (3R)-3-hydroxyacyl-CoA + NADP(+) = a very-long-chain 3-oxoacyl-CoA + NADPH + H(+)</text>
        <dbReference type="Rhea" id="RHEA:48680"/>
        <dbReference type="ChEBI" id="CHEBI:15378"/>
        <dbReference type="ChEBI" id="CHEBI:57783"/>
        <dbReference type="ChEBI" id="CHEBI:58349"/>
        <dbReference type="ChEBI" id="CHEBI:85440"/>
        <dbReference type="ChEBI" id="CHEBI:90725"/>
        <dbReference type="EC" id="1.1.1.330"/>
    </reaction>
</comment>
<dbReference type="NCBIfam" id="TIGR00296">
    <property type="entry name" value="TIGR00296 family protein"/>
    <property type="match status" value="1"/>
</dbReference>
<dbReference type="Proteomes" id="UP000288859">
    <property type="component" value="Unassembled WGS sequence"/>
</dbReference>
<dbReference type="EC" id="1.1.1.330" evidence="12"/>
<dbReference type="InterPro" id="IPR002110">
    <property type="entry name" value="Ankyrin_rpt"/>
</dbReference>
<dbReference type="Pfam" id="PF12796">
    <property type="entry name" value="Ank_2"/>
    <property type="match status" value="1"/>
</dbReference>
<evidence type="ECO:0000256" key="9">
    <source>
        <dbReference type="ARBA" id="ARBA00022989"/>
    </source>
</evidence>
<dbReference type="Pfam" id="PF01871">
    <property type="entry name" value="AMMECR1"/>
    <property type="match status" value="1"/>
</dbReference>
<keyword evidence="12" id="KW-0444">Lipid biosynthesis</keyword>
<gene>
    <name evidence="17" type="ORF">B0A52_09332</name>
</gene>
<feature type="binding site" evidence="12">
    <location>
        <position position="195"/>
    </location>
    <ligand>
        <name>substrate</name>
    </ligand>
</feature>
<evidence type="ECO:0000313" key="17">
    <source>
        <dbReference type="EMBL" id="RVX67294.1"/>
    </source>
</evidence>
<keyword evidence="8 12" id="KW-0521">NADP</keyword>
<dbReference type="VEuPathDB" id="FungiDB:PV10_06827"/>
<feature type="region of interest" description="Disordered" evidence="14">
    <location>
        <begin position="704"/>
        <end position="795"/>
    </location>
</feature>
<keyword evidence="11" id="KW-0414">Isoprene biosynthesis</keyword>
<dbReference type="InterPro" id="IPR002347">
    <property type="entry name" value="SDR_fam"/>
</dbReference>
<evidence type="ECO:0000256" key="3">
    <source>
        <dbReference type="ARBA" id="ARBA00022679"/>
    </source>
</evidence>
<dbReference type="Gene3D" id="3.40.50.720">
    <property type="entry name" value="NAD(P)-binding Rossmann-like Domain"/>
    <property type="match status" value="1"/>
</dbReference>
<dbReference type="SUPFAM" id="SSF48403">
    <property type="entry name" value="Ankyrin repeat"/>
    <property type="match status" value="1"/>
</dbReference>
<evidence type="ECO:0000313" key="18">
    <source>
        <dbReference type="Proteomes" id="UP000288859"/>
    </source>
</evidence>
<evidence type="ECO:0000256" key="4">
    <source>
        <dbReference type="ARBA" id="ARBA00022692"/>
    </source>
</evidence>
<dbReference type="InterPro" id="IPR023473">
    <property type="entry name" value="AMMECR1"/>
</dbReference>
<feature type="region of interest" description="Disordered" evidence="14">
    <location>
        <begin position="627"/>
        <end position="665"/>
    </location>
</feature>
<dbReference type="Gene3D" id="1.25.40.20">
    <property type="entry name" value="Ankyrin repeat-containing domain"/>
    <property type="match status" value="1"/>
</dbReference>
<evidence type="ECO:0000256" key="6">
    <source>
        <dbReference type="ARBA" id="ARBA00022824"/>
    </source>
</evidence>
<dbReference type="Gene3D" id="3.30.700.20">
    <property type="entry name" value="Hypothetical protein ph0010, domain 1"/>
    <property type="match status" value="1"/>
</dbReference>
<dbReference type="GO" id="GO:0004659">
    <property type="term" value="F:prenyltransferase activity"/>
    <property type="evidence" value="ECO:0007669"/>
    <property type="project" value="InterPro"/>
</dbReference>
<protein>
    <recommendedName>
        <fullName evidence="12">Very-long-chain 3-oxoacyl-CoA reductase</fullName>
        <ecNumber evidence="12">1.1.1.330</ecNumber>
    </recommendedName>
    <alternativeName>
        <fullName evidence="12">3-ketoacyl-CoA reductase</fullName>
        <shortName evidence="12">3-ketoreductase</shortName>
        <shortName evidence="12">KAR</shortName>
    </alternativeName>
    <alternativeName>
        <fullName evidence="12">Microsomal beta-keto-reductase</fullName>
    </alternativeName>
</protein>
<dbReference type="VEuPathDB" id="FungiDB:PV10_06828"/>
<dbReference type="CDD" id="cd05356">
    <property type="entry name" value="17beta-HSD1_like_SDR_c"/>
    <property type="match status" value="1"/>
</dbReference>
<keyword evidence="12" id="KW-0276">Fatty acid metabolism</keyword>
<proteinExistence type="inferred from homology"/>
<evidence type="ECO:0000256" key="8">
    <source>
        <dbReference type="ARBA" id="ARBA00022857"/>
    </source>
</evidence>
<dbReference type="GO" id="GO:0046872">
    <property type="term" value="F:metal ion binding"/>
    <property type="evidence" value="ECO:0007669"/>
    <property type="project" value="UniProtKB-KW"/>
</dbReference>
<feature type="compositionally biased region" description="Low complexity" evidence="14">
    <location>
        <begin position="1094"/>
        <end position="1110"/>
    </location>
</feature>
<feature type="compositionally biased region" description="Low complexity" evidence="14">
    <location>
        <begin position="754"/>
        <end position="795"/>
    </location>
</feature>
<feature type="compositionally biased region" description="Low complexity" evidence="14">
    <location>
        <begin position="1126"/>
        <end position="1137"/>
    </location>
</feature>
<dbReference type="InterPro" id="IPR008949">
    <property type="entry name" value="Isoprenoid_synthase_dom_sf"/>
</dbReference>
<comment type="caution">
    <text evidence="17">The sequence shown here is derived from an EMBL/GenBank/DDBJ whole genome shotgun (WGS) entry which is preliminary data.</text>
</comment>
<dbReference type="InterPro" id="IPR020904">
    <property type="entry name" value="Sc_DH/Rdtase_CS"/>
</dbReference>
<comment type="function">
    <text evidence="12">Component of the microsomal membrane bound fatty acid elongation system, which produces the 26-carbon very long-chain fatty acids (VLCFA) from palmitate. Catalyzes the reduction of the 3-ketoacyl-CoA intermediate that is formed in each cycle of fatty acid elongation. VLCFAs serve as precursors for ceramide and sphingolipids.</text>
</comment>
<dbReference type="CDD" id="cd00685">
    <property type="entry name" value="Trans_IPPS_HT"/>
    <property type="match status" value="1"/>
</dbReference>
<evidence type="ECO:0000256" key="10">
    <source>
        <dbReference type="ARBA" id="ARBA00023136"/>
    </source>
</evidence>
<evidence type="ECO:0000256" key="1">
    <source>
        <dbReference type="ARBA" id="ARBA00001946"/>
    </source>
</evidence>
<dbReference type="EMBL" id="NAJM01000050">
    <property type="protein sequence ID" value="RVX67294.1"/>
    <property type="molecule type" value="Genomic_DNA"/>
</dbReference>
<dbReference type="GO" id="GO:0046165">
    <property type="term" value="P:alcohol biosynthetic process"/>
    <property type="evidence" value="ECO:0007669"/>
    <property type="project" value="UniProtKB-ARBA"/>
</dbReference>
<evidence type="ECO:0000256" key="15">
    <source>
        <dbReference type="SAM" id="Phobius"/>
    </source>
</evidence>
<sequence length="1413" mass="153204">MTLDLGPFGQQSPLSAAFLGLGLTTTAVISYQILRVLLSIFVLPGKSLASFGPKGSYAFVSGASDGIGKEFALQLAKKGYNLILVSRTASKLDALTTQINASSPGVVVETLAVDFAQNKDSDYAALADKIRGKSISILINSVGVSHSIPVEFIDTDLNELSNIINVNCLATLRITQTVLPSMLPQKKGLILTMGSFGGLLPTPLLATYSGSKAFLQQWSNALAGELQPKGIHVYFVHSYLVTSAMSKIKRANWQVPSEKTFVRSVLGKIGRRGGSIGFTHSGSPYWSHALIASFITGVLGPFHSILLAFNRSMHLLEGNSTLFGTGYPHYLPKPNPLYQARAGHAACLRSITTTSQVMARVDVSLRLRQAVLLNDLPLVQRLLNAHPAYLHNPDLSDKSNTSLHLAAQWGMEEIAEYLISIGHDSSPPVYGWIYSNSRNNQGISVNTDGQCALHIAAAASQSAVVALLCQQFPQTVTRRDRRGQTPLHLASASQIVATPSYILRTGTKPPPRSPEEITCITTLIASGADVNARDELGNTCLHNASAWGNLKAVRALIQAGANPLCKNNAGWTPEFYSITVQAEVYYRGLVAEWEKKKETEEKGVGERDLERGKRKGMGIGGVRLVMRDDASDDDDDHVGGGGSEQGRRDVGQGRSRASTKEQETMASPAHCYFCFEVLTASYEKRTPPSLSKVLDAYDKYTASHDAAEEHGEDQLEPPQPGEQVDDDQDEHEEANDDNNEEAQRITRRAAPTNPSISRLQASSSSSRSSSTSSPSVKSSSSSNTQYSNASSDTTATTLSTTAHPVDYSRVSLTESYPLFVTWNTLSRSGHKSLRGCIGTFEPLPLASGLASYALTSAFDDTRFSPIPSSLVPSLSCSLTLLADFESCRDALDWILGTHGLRISFNHRNRRHGATYLPDVAVEQGWTKEETVESLMKKAGWDGGYGHGVARRLLRGAGRNEQQQSTKPWEEVADFKAVRYTGLKSTADYAEWKEWRDWVDKTGTSSAWAAAVSKIQSTVSDILPSSPQRATGNVTIDPLRVVAQELSFLSKNIRQLLGSGHPVLATVAKYYTQSEGKHVRPLLVLLMSRATAFAPKQPRSSSPSSNSIDTPISPPTVLSDRNPDQAPSSTTPLSNSSNEADYAFPNDTTILPSQRRLAEITELIHTASLLHDDVIDHSTTRRSSPSANTTFGNKMAVLAGDFMLGRASVALARLHDPEVIELLATVIANLVEGEFMQLKNTASDEKNPIWNEQAITYYLQKTYLKSASLISKSCRAAALLGQCAPNVVEAAYQYGKNLGLAFQLVDDMLDYTISGQELGKPAGADLELGLATAPLLFAWRSRPELGVLVGRKFAKEGDVLKARDIVNNSDGLEQTRALAQEYADKAAESIRILPSGEARDGLEEMCIKVMKRRK</sequence>
<comment type="cofactor">
    <cofactor evidence="1">
        <name>Mg(2+)</name>
        <dbReference type="ChEBI" id="CHEBI:18420"/>
    </cofactor>
</comment>
<feature type="active site" description="Proton acceptor" evidence="12">
    <location>
        <position position="208"/>
    </location>
</feature>
<evidence type="ECO:0000256" key="13">
    <source>
        <dbReference type="PROSITE-ProRule" id="PRU00023"/>
    </source>
</evidence>
<dbReference type="SUPFAM" id="SSF48576">
    <property type="entry name" value="Terpenoid synthases"/>
    <property type="match status" value="1"/>
</dbReference>
<feature type="repeat" description="ANK" evidence="13">
    <location>
        <begin position="536"/>
        <end position="568"/>
    </location>
</feature>
<dbReference type="VEuPathDB" id="FungiDB:PV10_06829"/>
<evidence type="ECO:0000259" key="16">
    <source>
        <dbReference type="PROSITE" id="PS51112"/>
    </source>
</evidence>
<dbReference type="Pfam" id="PF00106">
    <property type="entry name" value="adh_short"/>
    <property type="match status" value="1"/>
</dbReference>
<keyword evidence="6 12" id="KW-0256">Endoplasmic reticulum</keyword>
<dbReference type="PROSITE" id="PS00061">
    <property type="entry name" value="ADH_SHORT"/>
    <property type="match status" value="1"/>
</dbReference>
<feature type="compositionally biased region" description="Basic and acidic residues" evidence="14">
    <location>
        <begin position="704"/>
        <end position="713"/>
    </location>
</feature>
<dbReference type="InterPro" id="IPR000092">
    <property type="entry name" value="Polyprenyl_synt"/>
</dbReference>
<evidence type="ECO:0000256" key="5">
    <source>
        <dbReference type="ARBA" id="ARBA00022723"/>
    </source>
</evidence>